<reference evidence="1 2" key="1">
    <citation type="submission" date="2019-08" db="EMBL/GenBank/DDBJ databases">
        <title>Actinomadura sp. nov. CYP1-5 isolated from mountain soil.</title>
        <authorList>
            <person name="Songsumanus A."/>
            <person name="Kuncharoen N."/>
            <person name="Kudo T."/>
            <person name="Yuki M."/>
            <person name="Igarashi Y."/>
            <person name="Tanasupawat S."/>
        </authorList>
    </citation>
    <scope>NUCLEOTIDE SEQUENCE [LARGE SCALE GENOMIC DNA]</scope>
    <source>
        <strain evidence="1 2">JCM 14158</strain>
    </source>
</reference>
<accession>A0A5D0NV82</accession>
<sequence>MSVEPTGSPSNVPGTDEYEVIHLGGEAAAIVPLDDLRRLKALERAATPEALEEAEAAAAFAALDEWEAAGRPGAVSHEEFMAEILGSDK</sequence>
<dbReference type="STRING" id="1220554.GCA_001552135_04905"/>
<gene>
    <name evidence="1" type="ORF">FXF69_02465</name>
</gene>
<comment type="caution">
    <text evidence="1">The sequence shown here is derived from an EMBL/GenBank/DDBJ whole genome shotgun (WGS) entry which is preliminary data.</text>
</comment>
<dbReference type="AlphaFoldDB" id="A0A5D0NV82"/>
<dbReference type="EMBL" id="VSFG01000001">
    <property type="protein sequence ID" value="TYB48109.1"/>
    <property type="molecule type" value="Genomic_DNA"/>
</dbReference>
<proteinExistence type="predicted"/>
<name>A0A5D0NV82_9ACTN</name>
<evidence type="ECO:0000313" key="1">
    <source>
        <dbReference type="EMBL" id="TYB48109.1"/>
    </source>
</evidence>
<evidence type="ECO:0008006" key="3">
    <source>
        <dbReference type="Google" id="ProtNLM"/>
    </source>
</evidence>
<keyword evidence="2" id="KW-1185">Reference proteome</keyword>
<evidence type="ECO:0000313" key="2">
    <source>
        <dbReference type="Proteomes" id="UP000323380"/>
    </source>
</evidence>
<organism evidence="1 2">
    <name type="scientific">Actinomadura chibensis</name>
    <dbReference type="NCBI Taxonomy" id="392828"/>
    <lineage>
        <taxon>Bacteria</taxon>
        <taxon>Bacillati</taxon>
        <taxon>Actinomycetota</taxon>
        <taxon>Actinomycetes</taxon>
        <taxon>Streptosporangiales</taxon>
        <taxon>Thermomonosporaceae</taxon>
        <taxon>Actinomadura</taxon>
    </lineage>
</organism>
<dbReference type="Proteomes" id="UP000323380">
    <property type="component" value="Unassembled WGS sequence"/>
</dbReference>
<dbReference type="RefSeq" id="WP_148344047.1">
    <property type="nucleotide sequence ID" value="NZ_VSFG01000001.1"/>
</dbReference>
<protein>
    <recommendedName>
        <fullName evidence="3">Antitoxin</fullName>
    </recommendedName>
</protein>